<dbReference type="GO" id="GO:0016042">
    <property type="term" value="P:lipid catabolic process"/>
    <property type="evidence" value="ECO:0007669"/>
    <property type="project" value="UniProtKB-KW"/>
</dbReference>
<keyword evidence="1 4" id="KW-0378">Hydrolase</keyword>
<evidence type="ECO:0000256" key="3">
    <source>
        <dbReference type="ARBA" id="ARBA00023098"/>
    </source>
</evidence>
<dbReference type="EMBL" id="JAUBYV010000011">
    <property type="protein sequence ID" value="KAK2623882.1"/>
    <property type="molecule type" value="Genomic_DNA"/>
</dbReference>
<gene>
    <name evidence="7" type="ORF">QTJ16_006516</name>
</gene>
<keyword evidence="2 4" id="KW-0442">Lipid degradation</keyword>
<evidence type="ECO:0000256" key="6">
    <source>
        <dbReference type="SAM" id="MobiDB-lite"/>
    </source>
</evidence>
<reference evidence="7" key="1">
    <citation type="submission" date="2023-06" db="EMBL/GenBank/DDBJ databases">
        <title>Draft genome of Marssonina rosae.</title>
        <authorList>
            <person name="Cheng Q."/>
        </authorList>
    </citation>
    <scope>NUCLEOTIDE SEQUENCE</scope>
    <source>
        <strain evidence="7">R4</strain>
    </source>
</reference>
<dbReference type="GO" id="GO:0003847">
    <property type="term" value="F:1-alkyl-2-acetylglycerophosphocholine esterase activity"/>
    <property type="evidence" value="ECO:0007669"/>
    <property type="project" value="UniProtKB-UniRule"/>
</dbReference>
<feature type="active site" description="Charge relay system" evidence="5">
    <location>
        <position position="405"/>
    </location>
</feature>
<dbReference type="SUPFAM" id="SSF53474">
    <property type="entry name" value="alpha/beta-Hydrolases"/>
    <property type="match status" value="1"/>
</dbReference>
<dbReference type="Proteomes" id="UP001285354">
    <property type="component" value="Unassembled WGS sequence"/>
</dbReference>
<feature type="active site" description="Nucleophile" evidence="5">
    <location>
        <position position="266"/>
    </location>
</feature>
<organism evidence="7 8">
    <name type="scientific">Diplocarpon rosae</name>
    <dbReference type="NCBI Taxonomy" id="946125"/>
    <lineage>
        <taxon>Eukaryota</taxon>
        <taxon>Fungi</taxon>
        <taxon>Dikarya</taxon>
        <taxon>Ascomycota</taxon>
        <taxon>Pezizomycotina</taxon>
        <taxon>Leotiomycetes</taxon>
        <taxon>Helotiales</taxon>
        <taxon>Drepanopezizaceae</taxon>
        <taxon>Diplocarpon</taxon>
    </lineage>
</organism>
<evidence type="ECO:0000256" key="1">
    <source>
        <dbReference type="ARBA" id="ARBA00022801"/>
    </source>
</evidence>
<proteinExistence type="inferred from homology"/>
<comment type="catalytic activity">
    <reaction evidence="4">
        <text>a 1-O-alkyl-2-acetyl-sn-glycero-3-phosphocholine + H2O = a 1-O-alkyl-sn-glycero-3-phosphocholine + acetate + H(+)</text>
        <dbReference type="Rhea" id="RHEA:17777"/>
        <dbReference type="ChEBI" id="CHEBI:15377"/>
        <dbReference type="ChEBI" id="CHEBI:15378"/>
        <dbReference type="ChEBI" id="CHEBI:30089"/>
        <dbReference type="ChEBI" id="CHEBI:30909"/>
        <dbReference type="ChEBI" id="CHEBI:36707"/>
        <dbReference type="EC" id="3.1.1.47"/>
    </reaction>
</comment>
<keyword evidence="3 4" id="KW-0443">Lipid metabolism</keyword>
<evidence type="ECO:0000313" key="8">
    <source>
        <dbReference type="Proteomes" id="UP001285354"/>
    </source>
</evidence>
<dbReference type="Pfam" id="PF03403">
    <property type="entry name" value="PAF-AH_p_II"/>
    <property type="match status" value="1"/>
</dbReference>
<dbReference type="AlphaFoldDB" id="A0AAD9W9Y5"/>
<dbReference type="InterPro" id="IPR029058">
    <property type="entry name" value="AB_hydrolase_fold"/>
</dbReference>
<feature type="active site" description="Charge relay system" evidence="5">
    <location>
        <position position="318"/>
    </location>
</feature>
<dbReference type="PIRSF" id="PIRSF018169">
    <property type="entry name" value="PAF_acetylhydrolase"/>
    <property type="match status" value="1"/>
</dbReference>
<comment type="caution">
    <text evidence="7">The sequence shown here is derived from an EMBL/GenBank/DDBJ whole genome shotgun (WGS) entry which is preliminary data.</text>
</comment>
<protein>
    <recommendedName>
        <fullName evidence="4">Putative phospholipase</fullName>
        <ecNumber evidence="4">3.1.1.47</ecNumber>
    </recommendedName>
</protein>
<comment type="similarity">
    <text evidence="4">Belongs to the serine esterase family.</text>
</comment>
<keyword evidence="8" id="KW-1185">Reference proteome</keyword>
<dbReference type="PANTHER" id="PTHR10272">
    <property type="entry name" value="PLATELET-ACTIVATING FACTOR ACETYLHYDROLASE"/>
    <property type="match status" value="1"/>
</dbReference>
<evidence type="ECO:0000313" key="7">
    <source>
        <dbReference type="EMBL" id="KAK2623882.1"/>
    </source>
</evidence>
<dbReference type="EC" id="3.1.1.47" evidence="4"/>
<evidence type="ECO:0000256" key="4">
    <source>
        <dbReference type="PIRNR" id="PIRNR018169"/>
    </source>
</evidence>
<sequence>MTSYLSRLSPVPAFPDYTGPHKVGTIDVEIPVSELESPSPAPEEKLSTVQYRIFYPCEPNAKGKTVNWIPNPQQGYISAYTRFLGAGAFLAEVVSYFPRLLYYISIPVRKNAPLLQPNTGNERWPVMIFSHGLGGSRNAYSHLVGSIASHGMIVIAPEHRDGSTPVSYIRNLPSKNSNSYKPSGKKASRTIEYTKLSHTPSPDVEAGRNAQLKVRLWELGTIHDSLLKLDQGTPLTNLSTSSVPLTPFTSQMDVHSPGKITFAGHSFGAATVAQFVKSTFYAPRTSSAPDTYTPLFLPSSRSPITSQITPQTPLVLLDVWCLPLRAESTRWLWNLPFPCYASTGPGGAALLAVESQAFFKWRAHLNVTKNLLSPDPSSDVHQYTLGGTNTPIIQPNLFYADKSAHLSQSDFGVLFPWLTKRIFGSEEPERVVKLNVRAILQVLRNQGIEVSKTSERDLESEADAGSETYDDTKILAKDGVRGWNWISTDVRGMADADDESQAKGEGMTEPTEAVVGNEILKGKEGTKERS</sequence>
<name>A0AAD9W9Y5_9HELO</name>
<feature type="compositionally biased region" description="Basic and acidic residues" evidence="6">
    <location>
        <begin position="520"/>
        <end position="530"/>
    </location>
</feature>
<evidence type="ECO:0000256" key="2">
    <source>
        <dbReference type="ARBA" id="ARBA00022963"/>
    </source>
</evidence>
<dbReference type="InterPro" id="IPR016715">
    <property type="entry name" value="PAF_acetylhydro_eukaryote"/>
</dbReference>
<evidence type="ECO:0000256" key="5">
    <source>
        <dbReference type="PIRSR" id="PIRSR018169-1"/>
    </source>
</evidence>
<feature type="region of interest" description="Disordered" evidence="6">
    <location>
        <begin position="494"/>
        <end position="530"/>
    </location>
</feature>
<dbReference type="PANTHER" id="PTHR10272:SF7">
    <property type="entry name" value="PHOSPHOLIPASE-RELATED"/>
    <property type="match status" value="1"/>
</dbReference>
<accession>A0AAD9W9Y5</accession>
<dbReference type="Gene3D" id="3.40.50.1820">
    <property type="entry name" value="alpha/beta hydrolase"/>
    <property type="match status" value="1"/>
</dbReference>